<dbReference type="EMBL" id="CAJZBQ010000053">
    <property type="protein sequence ID" value="CAG9331793.1"/>
    <property type="molecule type" value="Genomic_DNA"/>
</dbReference>
<evidence type="ECO:0000256" key="1">
    <source>
        <dbReference type="SAM" id="Coils"/>
    </source>
</evidence>
<keyword evidence="1" id="KW-0175">Coiled coil</keyword>
<accession>A0AAU9KEY7</accession>
<keyword evidence="3" id="KW-1185">Reference proteome</keyword>
<evidence type="ECO:0000313" key="3">
    <source>
        <dbReference type="Proteomes" id="UP001162131"/>
    </source>
</evidence>
<dbReference type="Proteomes" id="UP001162131">
    <property type="component" value="Unassembled WGS sequence"/>
</dbReference>
<comment type="caution">
    <text evidence="2">The sequence shown here is derived from an EMBL/GenBank/DDBJ whole genome shotgun (WGS) entry which is preliminary data.</text>
</comment>
<feature type="coiled-coil region" evidence="1">
    <location>
        <begin position="77"/>
        <end position="104"/>
    </location>
</feature>
<organism evidence="2 3">
    <name type="scientific">Blepharisma stoltei</name>
    <dbReference type="NCBI Taxonomy" id="1481888"/>
    <lineage>
        <taxon>Eukaryota</taxon>
        <taxon>Sar</taxon>
        <taxon>Alveolata</taxon>
        <taxon>Ciliophora</taxon>
        <taxon>Postciliodesmatophora</taxon>
        <taxon>Heterotrichea</taxon>
        <taxon>Heterotrichida</taxon>
        <taxon>Blepharismidae</taxon>
        <taxon>Blepharisma</taxon>
    </lineage>
</organism>
<proteinExistence type="predicted"/>
<evidence type="ECO:0000313" key="2">
    <source>
        <dbReference type="EMBL" id="CAG9331793.1"/>
    </source>
</evidence>
<name>A0AAU9KEY7_9CILI</name>
<dbReference type="AlphaFoldDB" id="A0AAU9KEY7"/>
<reference evidence="2" key="1">
    <citation type="submission" date="2021-09" db="EMBL/GenBank/DDBJ databases">
        <authorList>
            <consortium name="AG Swart"/>
            <person name="Singh M."/>
            <person name="Singh A."/>
            <person name="Seah K."/>
            <person name="Emmerich C."/>
        </authorList>
    </citation>
    <scope>NUCLEOTIDE SEQUENCE</scope>
    <source>
        <strain evidence="2">ATCC30299</strain>
    </source>
</reference>
<sequence>MSKKIFTILDPEMEIGFRENRFRKKMYPERNVHYITSLSPSTNFSPNKSKHDYLYDEVHLFPQYPGKEKGNQTPNSYLKSKGEYDKLENQLKDVQQNIDSIKTKLKPINQIRIIKSHQNMPTINNKKLSRDNHSSSPRVIANNHLLTEKSYQDIIVKEEIKTHTSEFEMKRAEGLSLSPSRLRYVAPKQLVKSPEIHAYGINLPNPKFSDFDPITGLNKRDKSPFQSAAKNLISKEASRLRLRPSF</sequence>
<gene>
    <name evidence="2" type="ORF">BSTOLATCC_MIC53853</name>
</gene>
<protein>
    <submittedName>
        <fullName evidence="2">Uncharacterized protein</fullName>
    </submittedName>
</protein>